<comment type="caution">
    <text evidence="1">The sequence shown here is derived from an EMBL/GenBank/DDBJ whole genome shotgun (WGS) entry which is preliminary data.</text>
</comment>
<protein>
    <submittedName>
        <fullName evidence="1">29634_t:CDS:1</fullName>
    </submittedName>
</protein>
<sequence>IDLKQALELLITPDINLYILARVITFYDIRLQPKSSIKQIQEKYNKKYFP</sequence>
<evidence type="ECO:0000313" key="1">
    <source>
        <dbReference type="EMBL" id="CAG8834086.1"/>
    </source>
</evidence>
<reference evidence="1 2" key="1">
    <citation type="submission" date="2021-06" db="EMBL/GenBank/DDBJ databases">
        <authorList>
            <person name="Kallberg Y."/>
            <person name="Tangrot J."/>
            <person name="Rosling A."/>
        </authorList>
    </citation>
    <scope>NUCLEOTIDE SEQUENCE [LARGE SCALE GENOMIC DNA]</scope>
    <source>
        <strain evidence="1 2">120-4 pot B 10/14</strain>
    </source>
</reference>
<organism evidence="1 2">
    <name type="scientific">Gigaspora margarita</name>
    <dbReference type="NCBI Taxonomy" id="4874"/>
    <lineage>
        <taxon>Eukaryota</taxon>
        <taxon>Fungi</taxon>
        <taxon>Fungi incertae sedis</taxon>
        <taxon>Mucoromycota</taxon>
        <taxon>Glomeromycotina</taxon>
        <taxon>Glomeromycetes</taxon>
        <taxon>Diversisporales</taxon>
        <taxon>Gigasporaceae</taxon>
        <taxon>Gigaspora</taxon>
    </lineage>
</organism>
<feature type="non-terminal residue" evidence="1">
    <location>
        <position position="1"/>
    </location>
</feature>
<name>A0ABN7WJS3_GIGMA</name>
<keyword evidence="2" id="KW-1185">Reference proteome</keyword>
<gene>
    <name evidence="1" type="ORF">GMARGA_LOCUS31874</name>
</gene>
<evidence type="ECO:0000313" key="2">
    <source>
        <dbReference type="Proteomes" id="UP000789901"/>
    </source>
</evidence>
<proteinExistence type="predicted"/>
<dbReference type="EMBL" id="CAJVQB010048638">
    <property type="protein sequence ID" value="CAG8834086.1"/>
    <property type="molecule type" value="Genomic_DNA"/>
</dbReference>
<dbReference type="Proteomes" id="UP000789901">
    <property type="component" value="Unassembled WGS sequence"/>
</dbReference>
<accession>A0ABN7WJS3</accession>